<dbReference type="PRINTS" id="PR00507">
    <property type="entry name" value="N12N6MTFRASE"/>
</dbReference>
<dbReference type="PANTHER" id="PTHR42933">
    <property type="entry name" value="SLR6095 PROTEIN"/>
    <property type="match status" value="1"/>
</dbReference>
<reference evidence="11" key="1">
    <citation type="submission" date="2022-09" db="EMBL/GenBank/DDBJ databases">
        <title>Culturomic study of gut microbiota in children with autism spectrum disorder.</title>
        <authorList>
            <person name="Efimov B.A."/>
            <person name="Chaplin A.V."/>
            <person name="Sokolova S.R."/>
            <person name="Pikina A.P."/>
            <person name="Korzhanova M."/>
            <person name="Belova V."/>
            <person name="Korostin D."/>
        </authorList>
    </citation>
    <scope>NUCLEOTIDE SEQUENCE</scope>
    <source>
        <strain evidence="11">ASD5510</strain>
    </source>
</reference>
<feature type="domain" description="Type I restriction modification DNA specificity" evidence="9">
    <location>
        <begin position="469"/>
        <end position="636"/>
    </location>
</feature>
<dbReference type="RefSeq" id="WP_269478377.1">
    <property type="nucleotide sequence ID" value="NZ_JAOSHN010000001.1"/>
</dbReference>
<evidence type="ECO:0000313" key="11">
    <source>
        <dbReference type="EMBL" id="MCU7377514.1"/>
    </source>
</evidence>
<organism evidence="11 12">
    <name type="scientific">Hominibacterium faecale</name>
    <dbReference type="NCBI Taxonomy" id="2839743"/>
    <lineage>
        <taxon>Bacteria</taxon>
        <taxon>Bacillati</taxon>
        <taxon>Bacillota</taxon>
        <taxon>Clostridia</taxon>
        <taxon>Peptostreptococcales</taxon>
        <taxon>Anaerovoracaceae</taxon>
        <taxon>Hominibacterium</taxon>
    </lineage>
</organism>
<comment type="similarity">
    <text evidence="1">Belongs to the type-I restriction system S methylase family.</text>
</comment>
<evidence type="ECO:0000313" key="12">
    <source>
        <dbReference type="Proteomes" id="UP001065549"/>
    </source>
</evidence>
<dbReference type="EC" id="2.1.1.72" evidence="2"/>
<evidence type="ECO:0000256" key="1">
    <source>
        <dbReference type="ARBA" id="ARBA00010923"/>
    </source>
</evidence>
<sequence>MKKNNTIIRKITQLASHINNDILTGLLIIRQASPNYIPTFTQMDLEDYLHKNQSEENSRRTPWYHVAHAPDGMYIAAMLCALRSILPSGPLLYSLEESIKFSKSDEAAVHRMIDFLSAISIADISLPEIHEICLSKQAWNAPVVSNRFHTPSYMAHLILGLLDFNKDGNVYDPCCDSGTMLCQISQQIPQTSNFHFYGQATNQTAYRMCHATFFLHDISVDFGDRPANTLLNDIHIGQSFDYILANPPFNLAHWCGSMYPQYDIRWQYGPPPRSNANYAWLQHIISHLSERGRAAVILSNGTLTTQTREERSIRQCIIRDGLVGAIIALPPKLFYGTKIPCCIWLLDKSREPGSTTLFIDARQLKLTIEKSGCMKEIHKLAELVQQHRSGTLIEKTNWYAVATLKDIEQKGFVLSPNLYTQTPTISLKPIKKNRLYFTELINKLNHRLGNHTLSGFIQQWSHVQTPNHWGNALLPELFQIFGGLAKEKAAFGHGIPMVGVKTVIKHAFLPDRLPSYVDATEVEVQKYCIKAGDILLNRTSETVEELACCCIAATDQNAVYGNYVKRLRLIETEYMNPFYMIAYFHSAIYRQEVEKVSPVYTTRANMNVERLSKIRIYYPDTTMQKKIGDTLFAIFQFLKDGCDSELVKLLKQFMRLLIEQVITYPVLCSQKEEVYDR</sequence>
<keyword evidence="3 11" id="KW-0489">Methyltransferase</keyword>
<proteinExistence type="inferred from homology"/>
<dbReference type="InterPro" id="IPR029063">
    <property type="entry name" value="SAM-dependent_MTases_sf"/>
</dbReference>
<evidence type="ECO:0000256" key="4">
    <source>
        <dbReference type="ARBA" id="ARBA00022679"/>
    </source>
</evidence>
<dbReference type="GO" id="GO:0009307">
    <property type="term" value="P:DNA restriction-modification system"/>
    <property type="evidence" value="ECO:0007669"/>
    <property type="project" value="UniProtKB-KW"/>
</dbReference>
<dbReference type="SUPFAM" id="SSF53335">
    <property type="entry name" value="S-adenosyl-L-methionine-dependent methyltransferases"/>
    <property type="match status" value="1"/>
</dbReference>
<dbReference type="InterPro" id="IPR000055">
    <property type="entry name" value="Restrct_endonuc_typeI_TRD"/>
</dbReference>
<keyword evidence="12" id="KW-1185">Reference proteome</keyword>
<dbReference type="InterPro" id="IPR044946">
    <property type="entry name" value="Restrct_endonuc_typeI_TRD_sf"/>
</dbReference>
<protein>
    <recommendedName>
        <fullName evidence="2">site-specific DNA-methyltransferase (adenine-specific)</fullName>
        <ecNumber evidence="2">2.1.1.72</ecNumber>
    </recommendedName>
</protein>
<dbReference type="Gene3D" id="3.40.50.150">
    <property type="entry name" value="Vaccinia Virus protein VP39"/>
    <property type="match status" value="1"/>
</dbReference>
<gene>
    <name evidence="11" type="ORF">OBO34_03990</name>
</gene>
<dbReference type="PANTHER" id="PTHR42933:SF3">
    <property type="entry name" value="TYPE I RESTRICTION ENZYME MJAVIII METHYLASE SUBUNIT"/>
    <property type="match status" value="1"/>
</dbReference>
<evidence type="ECO:0000259" key="10">
    <source>
        <dbReference type="Pfam" id="PF02384"/>
    </source>
</evidence>
<keyword evidence="7" id="KW-0238">DNA-binding</keyword>
<accession>A0A9J6QNI9</accession>
<dbReference type="Proteomes" id="UP001065549">
    <property type="component" value="Unassembled WGS sequence"/>
</dbReference>
<comment type="catalytic activity">
    <reaction evidence="8">
        <text>a 2'-deoxyadenosine in DNA + S-adenosyl-L-methionine = an N(6)-methyl-2'-deoxyadenosine in DNA + S-adenosyl-L-homocysteine + H(+)</text>
        <dbReference type="Rhea" id="RHEA:15197"/>
        <dbReference type="Rhea" id="RHEA-COMP:12418"/>
        <dbReference type="Rhea" id="RHEA-COMP:12419"/>
        <dbReference type="ChEBI" id="CHEBI:15378"/>
        <dbReference type="ChEBI" id="CHEBI:57856"/>
        <dbReference type="ChEBI" id="CHEBI:59789"/>
        <dbReference type="ChEBI" id="CHEBI:90615"/>
        <dbReference type="ChEBI" id="CHEBI:90616"/>
        <dbReference type="EC" id="2.1.1.72"/>
    </reaction>
</comment>
<evidence type="ECO:0000256" key="5">
    <source>
        <dbReference type="ARBA" id="ARBA00022691"/>
    </source>
</evidence>
<keyword evidence="4" id="KW-0808">Transferase</keyword>
<evidence type="ECO:0000256" key="8">
    <source>
        <dbReference type="ARBA" id="ARBA00047942"/>
    </source>
</evidence>
<dbReference type="EMBL" id="JAOSHN010000001">
    <property type="protein sequence ID" value="MCU7377514.1"/>
    <property type="molecule type" value="Genomic_DNA"/>
</dbReference>
<dbReference type="AlphaFoldDB" id="A0A9J6QNI9"/>
<dbReference type="GO" id="GO:0003677">
    <property type="term" value="F:DNA binding"/>
    <property type="evidence" value="ECO:0007669"/>
    <property type="project" value="UniProtKB-KW"/>
</dbReference>
<dbReference type="InterPro" id="IPR002052">
    <property type="entry name" value="DNA_methylase_N6_adenine_CS"/>
</dbReference>
<evidence type="ECO:0000256" key="2">
    <source>
        <dbReference type="ARBA" id="ARBA00011900"/>
    </source>
</evidence>
<dbReference type="PROSITE" id="PS00092">
    <property type="entry name" value="N6_MTASE"/>
    <property type="match status" value="1"/>
</dbReference>
<keyword evidence="5" id="KW-0949">S-adenosyl-L-methionine</keyword>
<dbReference type="GO" id="GO:0009007">
    <property type="term" value="F:site-specific DNA-methyltransferase (adenine-specific) activity"/>
    <property type="evidence" value="ECO:0007669"/>
    <property type="project" value="UniProtKB-EC"/>
</dbReference>
<evidence type="ECO:0000256" key="7">
    <source>
        <dbReference type="ARBA" id="ARBA00023125"/>
    </source>
</evidence>
<dbReference type="Pfam" id="PF01420">
    <property type="entry name" value="Methylase_S"/>
    <property type="match status" value="1"/>
</dbReference>
<comment type="caution">
    <text evidence="11">The sequence shown here is derived from an EMBL/GenBank/DDBJ whole genome shotgun (WGS) entry which is preliminary data.</text>
</comment>
<dbReference type="Gene3D" id="3.90.220.20">
    <property type="entry name" value="DNA methylase specificity domains"/>
    <property type="match status" value="1"/>
</dbReference>
<dbReference type="SUPFAM" id="SSF116734">
    <property type="entry name" value="DNA methylase specificity domain"/>
    <property type="match status" value="1"/>
</dbReference>
<dbReference type="InterPro" id="IPR003356">
    <property type="entry name" value="DNA_methylase_A-5"/>
</dbReference>
<dbReference type="GO" id="GO:0032259">
    <property type="term" value="P:methylation"/>
    <property type="evidence" value="ECO:0007669"/>
    <property type="project" value="UniProtKB-KW"/>
</dbReference>
<dbReference type="GO" id="GO:0008170">
    <property type="term" value="F:N-methyltransferase activity"/>
    <property type="evidence" value="ECO:0007669"/>
    <property type="project" value="InterPro"/>
</dbReference>
<evidence type="ECO:0000259" key="9">
    <source>
        <dbReference type="Pfam" id="PF01420"/>
    </source>
</evidence>
<name>A0A9J6QNI9_9FIRM</name>
<dbReference type="Pfam" id="PF02384">
    <property type="entry name" value="N6_Mtase"/>
    <property type="match status" value="1"/>
</dbReference>
<keyword evidence="6" id="KW-0680">Restriction system</keyword>
<evidence type="ECO:0000256" key="3">
    <source>
        <dbReference type="ARBA" id="ARBA00022603"/>
    </source>
</evidence>
<evidence type="ECO:0000256" key="6">
    <source>
        <dbReference type="ARBA" id="ARBA00022747"/>
    </source>
</evidence>
<dbReference type="InterPro" id="IPR051537">
    <property type="entry name" value="DNA_Adenine_Mtase"/>
</dbReference>
<feature type="domain" description="DNA methylase adenine-specific" evidence="10">
    <location>
        <begin position="126"/>
        <end position="425"/>
    </location>
</feature>